<dbReference type="EMBL" id="SRXW01000003">
    <property type="protein sequence ID" value="TGY88479.1"/>
    <property type="molecule type" value="Genomic_DNA"/>
</dbReference>
<proteinExistence type="predicted"/>
<organism evidence="2 3">
    <name type="scientific">Marinicauda algicola</name>
    <dbReference type="NCBI Taxonomy" id="2029849"/>
    <lineage>
        <taxon>Bacteria</taxon>
        <taxon>Pseudomonadati</taxon>
        <taxon>Pseudomonadota</taxon>
        <taxon>Alphaproteobacteria</taxon>
        <taxon>Maricaulales</taxon>
        <taxon>Maricaulaceae</taxon>
        <taxon>Marinicauda</taxon>
    </lineage>
</organism>
<keyword evidence="1" id="KW-0472">Membrane</keyword>
<dbReference type="Proteomes" id="UP000308054">
    <property type="component" value="Unassembled WGS sequence"/>
</dbReference>
<keyword evidence="3" id="KW-1185">Reference proteome</keyword>
<comment type="caution">
    <text evidence="2">The sequence shown here is derived from an EMBL/GenBank/DDBJ whole genome shotgun (WGS) entry which is preliminary data.</text>
</comment>
<name>A0A4V3RY02_9PROT</name>
<keyword evidence="1" id="KW-0812">Transmembrane</keyword>
<dbReference type="RefSeq" id="WP_135996325.1">
    <property type="nucleotide sequence ID" value="NZ_CP071057.1"/>
</dbReference>
<reference evidence="2 3" key="1">
    <citation type="journal article" date="2017" name="Int. J. Syst. Evol. Microbiol.">
        <title>Marinicauda algicola sp. nov., isolated from a marine red alga Rhodosorus marinus.</title>
        <authorList>
            <person name="Jeong S.E."/>
            <person name="Jeon S.H."/>
            <person name="Chun B.H."/>
            <person name="Kim D.W."/>
            <person name="Jeon C.O."/>
        </authorList>
    </citation>
    <scope>NUCLEOTIDE SEQUENCE [LARGE SCALE GENOMIC DNA]</scope>
    <source>
        <strain evidence="2 3">JCM 31718</strain>
    </source>
</reference>
<keyword evidence="1" id="KW-1133">Transmembrane helix</keyword>
<evidence type="ECO:0000313" key="2">
    <source>
        <dbReference type="EMBL" id="TGY88479.1"/>
    </source>
</evidence>
<gene>
    <name evidence="2" type="ORF">E5163_11730</name>
</gene>
<dbReference type="AlphaFoldDB" id="A0A4V3RY02"/>
<feature type="transmembrane region" description="Helical" evidence="1">
    <location>
        <begin position="20"/>
        <end position="40"/>
    </location>
</feature>
<feature type="transmembrane region" description="Helical" evidence="1">
    <location>
        <begin position="46"/>
        <end position="67"/>
    </location>
</feature>
<protein>
    <submittedName>
        <fullName evidence="2">Uncharacterized protein</fullName>
    </submittedName>
</protein>
<accession>A0A4V3RY02</accession>
<sequence>MVVEFQGHSAMRPGNTALSYGLIALGLGLLVALFAGLNLVGWRIHFPWSLAVWGLVMLPALGLALLYSGAGRDHVEEDERQ</sequence>
<evidence type="ECO:0000256" key="1">
    <source>
        <dbReference type="SAM" id="Phobius"/>
    </source>
</evidence>
<evidence type="ECO:0000313" key="3">
    <source>
        <dbReference type="Proteomes" id="UP000308054"/>
    </source>
</evidence>